<dbReference type="EMBL" id="MRCB01000041">
    <property type="protein sequence ID" value="OKH19320.1"/>
    <property type="molecule type" value="Genomic_DNA"/>
</dbReference>
<dbReference type="SUPFAM" id="SSF53067">
    <property type="entry name" value="Actin-like ATPase domain"/>
    <property type="match status" value="2"/>
</dbReference>
<evidence type="ECO:0000256" key="1">
    <source>
        <dbReference type="SAM" id="Coils"/>
    </source>
</evidence>
<dbReference type="OrthoDB" id="437233at2"/>
<evidence type="ECO:0000313" key="2">
    <source>
        <dbReference type="EMBL" id="OKH19320.1"/>
    </source>
</evidence>
<dbReference type="Gene3D" id="3.90.640.10">
    <property type="entry name" value="Actin, Chain A, domain 4"/>
    <property type="match status" value="1"/>
</dbReference>
<evidence type="ECO:0000313" key="3">
    <source>
        <dbReference type="Proteomes" id="UP000186868"/>
    </source>
</evidence>
<sequence length="714" mass="80240">MAVRDDLQWLIADLDSILSQSSTLFDGLQPSDRESIAATLERVRQYLASQQDRAASSRASATAAQQIAQAVLSRLDRRLSDWFELLQSEVEQLRQQRQLLIAQIQQQQQQHQQSVTEELEVLAQRCNEAVQQKLSQIQSALEQQSLDSQPSQLEQFERLQEQSNRLLLSLDSSFRSVFATLEKDLQGYYDSLCQGLERMHSLGQQGEAKFLAYVRRLTQQIEGSSTQSLQSKEAELAAVMRDLSEVNTVIYPPLPEEETEEIQTIAALTDLIEPNWQEEATKSHQEWYLAVDFGTEGLAAVLFNRHQEQIYPLAWISQEGEFCSRLPTEVYCQSSNETQKLYCFVGEAAKAKAKEKTGIFLENWKENLNLTSSPANPVREALKSLFSMLIPSEAGAVNGAIVEAMGLPEESFRQVLKHLEGAILSCPTGWGKPYRQLLRETVLEIELVQSAEQVFFLEEAIATLLAHVSLNCVAQTTVLVINAGAIATELVLADIPEDYRALSDRDFRLESFAYGGSAIDQDILVQLLYPQWTSQLNPSIPRLDEEPPQPGEPDLQKRENLRWRLQSHPIGQSFLEAAKLTKMILQQQEAFNARLGNCQWGVKRQDFSEKVVLPYLKRLESAIDSLSIQMGKSAGAIEQVICSGGSMQAVWHVLSPWISEKLPNAIVIQNAGATTEPLVSANWRQMHDLSFLDRTQTAIGLACLPLFPLILERQ</sequence>
<dbReference type="PANTHER" id="PTHR42749:SF1">
    <property type="entry name" value="CELL SHAPE-DETERMINING PROTEIN MREB"/>
    <property type="match status" value="1"/>
</dbReference>
<keyword evidence="1" id="KW-0175">Coiled coil</keyword>
<accession>A0A1U7H8D9</accession>
<comment type="caution">
    <text evidence="2">The sequence shown here is derived from an EMBL/GenBank/DDBJ whole genome shotgun (WGS) entry which is preliminary data.</text>
</comment>
<dbReference type="RefSeq" id="WP_073601471.1">
    <property type="nucleotide sequence ID" value="NZ_MRCB01000041.1"/>
</dbReference>
<feature type="coiled-coil region" evidence="1">
    <location>
        <begin position="83"/>
        <end position="147"/>
    </location>
</feature>
<organism evidence="2 3">
    <name type="scientific">Hydrococcus rivularis NIES-593</name>
    <dbReference type="NCBI Taxonomy" id="1921803"/>
    <lineage>
        <taxon>Bacteria</taxon>
        <taxon>Bacillati</taxon>
        <taxon>Cyanobacteriota</taxon>
        <taxon>Cyanophyceae</taxon>
        <taxon>Pleurocapsales</taxon>
        <taxon>Hydrococcaceae</taxon>
        <taxon>Hydrococcus</taxon>
    </lineage>
</organism>
<dbReference type="Gene3D" id="3.30.420.40">
    <property type="match status" value="2"/>
</dbReference>
<dbReference type="STRING" id="1921803.NIES593_21115"/>
<dbReference type="PANTHER" id="PTHR42749">
    <property type="entry name" value="CELL SHAPE-DETERMINING PROTEIN MREB"/>
    <property type="match status" value="1"/>
</dbReference>
<dbReference type="AlphaFoldDB" id="A0A1U7H8D9"/>
<reference evidence="2 3" key="1">
    <citation type="submission" date="2016-11" db="EMBL/GenBank/DDBJ databases">
        <title>Draft Genome Sequences of Nine Cyanobacterial Strains from Diverse Habitats.</title>
        <authorList>
            <person name="Zhu T."/>
            <person name="Hou S."/>
            <person name="Lu X."/>
            <person name="Hess W.R."/>
        </authorList>
    </citation>
    <scope>NUCLEOTIDE SEQUENCE [LARGE SCALE GENOMIC DNA]</scope>
    <source>
        <strain evidence="2 3">NIES-593</strain>
    </source>
</reference>
<gene>
    <name evidence="2" type="ORF">NIES593_21115</name>
</gene>
<keyword evidence="3" id="KW-1185">Reference proteome</keyword>
<name>A0A1U7H8D9_9CYAN</name>
<dbReference type="InterPro" id="IPR043129">
    <property type="entry name" value="ATPase_NBD"/>
</dbReference>
<dbReference type="Proteomes" id="UP000186868">
    <property type="component" value="Unassembled WGS sequence"/>
</dbReference>
<proteinExistence type="predicted"/>
<protein>
    <submittedName>
        <fullName evidence="2">Uncharacterized protein</fullName>
    </submittedName>
</protein>